<evidence type="ECO:0000313" key="1">
    <source>
        <dbReference type="EMBL" id="MFB9775575.1"/>
    </source>
</evidence>
<dbReference type="Gene3D" id="2.130.10.10">
    <property type="entry name" value="YVTN repeat-like/Quinoprotein amine dehydrogenase"/>
    <property type="match status" value="1"/>
</dbReference>
<dbReference type="InterPro" id="IPR015943">
    <property type="entry name" value="WD40/YVTN_repeat-like_dom_sf"/>
</dbReference>
<accession>A0ABV5WZG1</accession>
<reference evidence="1 2" key="1">
    <citation type="submission" date="2024-09" db="EMBL/GenBank/DDBJ databases">
        <authorList>
            <person name="Sun Q."/>
            <person name="Mori K."/>
        </authorList>
    </citation>
    <scope>NUCLEOTIDE SEQUENCE [LARGE SCALE GENOMIC DNA]</scope>
    <source>
        <strain evidence="1 2">JCM 11683</strain>
    </source>
</reference>
<gene>
    <name evidence="1" type="ORF">ACFFN1_03990</name>
</gene>
<name>A0ABV5WZG1_9MICO</name>
<dbReference type="Proteomes" id="UP001589707">
    <property type="component" value="Unassembled WGS sequence"/>
</dbReference>
<dbReference type="SUPFAM" id="SSF50998">
    <property type="entry name" value="Quinoprotein alcohol dehydrogenase-like"/>
    <property type="match status" value="1"/>
</dbReference>
<evidence type="ECO:0008006" key="3">
    <source>
        <dbReference type="Google" id="ProtNLM"/>
    </source>
</evidence>
<comment type="caution">
    <text evidence="1">The sequence shown here is derived from an EMBL/GenBank/DDBJ whole genome shotgun (WGS) entry which is preliminary data.</text>
</comment>
<dbReference type="RefSeq" id="WP_376838815.1">
    <property type="nucleotide sequence ID" value="NZ_JBHMAU010000028.1"/>
</dbReference>
<dbReference type="InterPro" id="IPR011047">
    <property type="entry name" value="Quinoprotein_ADH-like_sf"/>
</dbReference>
<dbReference type="EMBL" id="JBHMAU010000028">
    <property type="protein sequence ID" value="MFB9775575.1"/>
    <property type="molecule type" value="Genomic_DNA"/>
</dbReference>
<sequence length="98" mass="9891">MDPRGLSDLVLPGTEDRAPIAALPGPDGTIVGYDAITGKELWTFAPEDGSFPIVEQAAPALGLFGISGLTDSGGGPEKLFIVDPVDGAKTVRGVTGIG</sequence>
<protein>
    <recommendedName>
        <fullName evidence="3">PQQ-like domain-containing protein</fullName>
    </recommendedName>
</protein>
<keyword evidence="2" id="KW-1185">Reference proteome</keyword>
<evidence type="ECO:0000313" key="2">
    <source>
        <dbReference type="Proteomes" id="UP001589707"/>
    </source>
</evidence>
<organism evidence="1 2">
    <name type="scientific">Brevibacterium otitidis</name>
    <dbReference type="NCBI Taxonomy" id="53364"/>
    <lineage>
        <taxon>Bacteria</taxon>
        <taxon>Bacillati</taxon>
        <taxon>Actinomycetota</taxon>
        <taxon>Actinomycetes</taxon>
        <taxon>Micrococcales</taxon>
        <taxon>Brevibacteriaceae</taxon>
        <taxon>Brevibacterium</taxon>
    </lineage>
</organism>
<proteinExistence type="predicted"/>